<protein>
    <submittedName>
        <fullName evidence="1">Uncharacterized protein</fullName>
    </submittedName>
</protein>
<accession>A0A4U0VAT0</accession>
<organism evidence="1 2">
    <name type="scientific">Friedmanniomyces endolithicus</name>
    <dbReference type="NCBI Taxonomy" id="329885"/>
    <lineage>
        <taxon>Eukaryota</taxon>
        <taxon>Fungi</taxon>
        <taxon>Dikarya</taxon>
        <taxon>Ascomycota</taxon>
        <taxon>Pezizomycotina</taxon>
        <taxon>Dothideomycetes</taxon>
        <taxon>Dothideomycetidae</taxon>
        <taxon>Mycosphaerellales</taxon>
        <taxon>Teratosphaeriaceae</taxon>
        <taxon>Friedmanniomyces</taxon>
    </lineage>
</organism>
<evidence type="ECO:0000313" key="2">
    <source>
        <dbReference type="Proteomes" id="UP000310066"/>
    </source>
</evidence>
<reference evidence="1 2" key="1">
    <citation type="submission" date="2017-03" db="EMBL/GenBank/DDBJ databases">
        <title>Genomes of endolithic fungi from Antarctica.</title>
        <authorList>
            <person name="Coleine C."/>
            <person name="Masonjones S."/>
            <person name="Stajich J.E."/>
        </authorList>
    </citation>
    <scope>NUCLEOTIDE SEQUENCE [LARGE SCALE GENOMIC DNA]</scope>
    <source>
        <strain evidence="1 2">CCFEE 5311</strain>
    </source>
</reference>
<evidence type="ECO:0000313" key="1">
    <source>
        <dbReference type="EMBL" id="TKA45156.1"/>
    </source>
</evidence>
<sequence>MKDPSHTEAWVDDLAARLRLDDTRYSLSRRGPRAMASPPFAKGKASSLMAEFEASSSHRSLAKLRDLDPTAILLLFTPVMVPAGYLKDQQRTSDADAQVDSKAPVSTASRAALLATDPFEMLGIALSKQHSRVRHVPYVPSVGFTDTHDHFLEKAHAVLVVSCEPTISAGASPGADLELTLAKQAEFVGCVATELEESGRQVPMVNLSFGGDEWENQVPTYSRIWVGEKYDAESVVNVVKLVFDR</sequence>
<gene>
    <name evidence="1" type="ORF">B0A54_04252</name>
</gene>
<name>A0A4U0VAT0_9PEZI</name>
<comment type="caution">
    <text evidence="1">The sequence shown here is derived from an EMBL/GenBank/DDBJ whole genome shotgun (WGS) entry which is preliminary data.</text>
</comment>
<dbReference type="EMBL" id="NAJP01000012">
    <property type="protein sequence ID" value="TKA45156.1"/>
    <property type="molecule type" value="Genomic_DNA"/>
</dbReference>
<dbReference type="Proteomes" id="UP000310066">
    <property type="component" value="Unassembled WGS sequence"/>
</dbReference>
<dbReference type="OrthoDB" id="47059at2759"/>
<dbReference type="AlphaFoldDB" id="A0A4U0VAT0"/>
<proteinExistence type="predicted"/>